<sequence length="115" mass="13691">MCKTFTVLSNYCFGWSRKTQVSSFWTQVQSYKLYTGCQVSTFGLSNFVSIMRFLMVLSRGFLMCFFFLFKKYQKMRKRWTFKKNHKMRLSACVGSQTNDNTPNPTVTRRAFCLCW</sequence>
<organism evidence="2">
    <name type="scientific">Cacopsylla melanoneura</name>
    <dbReference type="NCBI Taxonomy" id="428564"/>
    <lineage>
        <taxon>Eukaryota</taxon>
        <taxon>Metazoa</taxon>
        <taxon>Ecdysozoa</taxon>
        <taxon>Arthropoda</taxon>
        <taxon>Hexapoda</taxon>
        <taxon>Insecta</taxon>
        <taxon>Pterygota</taxon>
        <taxon>Neoptera</taxon>
        <taxon>Paraneoptera</taxon>
        <taxon>Hemiptera</taxon>
        <taxon>Sternorrhyncha</taxon>
        <taxon>Psylloidea</taxon>
        <taxon>Psyllidae</taxon>
        <taxon>Psyllinae</taxon>
        <taxon>Cacopsylla</taxon>
    </lineage>
</organism>
<dbReference type="EMBL" id="HBUF01139037">
    <property type="protein sequence ID" value="CAG6645902.1"/>
    <property type="molecule type" value="Transcribed_RNA"/>
</dbReference>
<protein>
    <submittedName>
        <fullName evidence="2">Uncharacterized protein</fullName>
    </submittedName>
</protein>
<reference evidence="2" key="1">
    <citation type="submission" date="2021-05" db="EMBL/GenBank/DDBJ databases">
        <authorList>
            <person name="Alioto T."/>
            <person name="Alioto T."/>
            <person name="Gomez Garrido J."/>
        </authorList>
    </citation>
    <scope>NUCLEOTIDE SEQUENCE</scope>
</reference>
<dbReference type="AlphaFoldDB" id="A0A8D8W3P9"/>
<name>A0A8D8W3P9_9HEMI</name>
<evidence type="ECO:0000313" key="2">
    <source>
        <dbReference type="EMBL" id="CAG6645902.1"/>
    </source>
</evidence>
<keyword evidence="1" id="KW-1133">Transmembrane helix</keyword>
<keyword evidence="1" id="KW-0812">Transmembrane</keyword>
<evidence type="ECO:0000256" key="1">
    <source>
        <dbReference type="SAM" id="Phobius"/>
    </source>
</evidence>
<keyword evidence="1" id="KW-0472">Membrane</keyword>
<proteinExistence type="predicted"/>
<accession>A0A8D8W3P9</accession>
<dbReference type="EMBL" id="HBUF01139039">
    <property type="protein sequence ID" value="CAG6645905.1"/>
    <property type="molecule type" value="Transcribed_RNA"/>
</dbReference>
<feature type="transmembrane region" description="Helical" evidence="1">
    <location>
        <begin position="50"/>
        <end position="69"/>
    </location>
</feature>